<feature type="domain" description="Aerobactin siderophore biosynthesis IucA/IucC N-terminal" evidence="3">
    <location>
        <begin position="159"/>
        <end position="370"/>
    </location>
</feature>
<name>A0A1A8TF60_9GAMM</name>
<feature type="coiled-coil region" evidence="2">
    <location>
        <begin position="114"/>
        <end position="141"/>
    </location>
</feature>
<dbReference type="PANTHER" id="PTHR34384">
    <property type="entry name" value="L-2,3-DIAMINOPROPANOATE--CITRATE LIGASE"/>
    <property type="match status" value="1"/>
</dbReference>
<gene>
    <name evidence="5" type="ORF">MAQ5080_01756</name>
</gene>
<dbReference type="STRING" id="295068.MAQ5080_01756"/>
<feature type="domain" description="Aerobactin siderophore biosynthesis IucA/IucC-like C-terminal" evidence="4">
    <location>
        <begin position="394"/>
        <end position="551"/>
    </location>
</feature>
<dbReference type="EMBL" id="FLOC01000009">
    <property type="protein sequence ID" value="SBS30775.1"/>
    <property type="molecule type" value="Genomic_DNA"/>
</dbReference>
<reference evidence="5 6" key="1">
    <citation type="submission" date="2016-06" db="EMBL/GenBank/DDBJ databases">
        <authorList>
            <person name="Kjaerup R.B."/>
            <person name="Dalgaard T.S."/>
            <person name="Juul-Madsen H.R."/>
        </authorList>
    </citation>
    <scope>NUCLEOTIDE SEQUENCE [LARGE SCALE GENOMIC DNA]</scope>
    <source>
        <strain evidence="5 6">CECT 5080</strain>
    </source>
</reference>
<dbReference type="PANTHER" id="PTHR34384:SF5">
    <property type="entry name" value="L-2,3-DIAMINOPROPANOATE--CITRATE LIGASE"/>
    <property type="match status" value="1"/>
</dbReference>
<evidence type="ECO:0000313" key="6">
    <source>
        <dbReference type="Proteomes" id="UP000092627"/>
    </source>
</evidence>
<dbReference type="Pfam" id="PF06276">
    <property type="entry name" value="FhuF"/>
    <property type="match status" value="1"/>
</dbReference>
<dbReference type="RefSeq" id="WP_067205633.1">
    <property type="nucleotide sequence ID" value="NZ_FLOC01000009.1"/>
</dbReference>
<comment type="similarity">
    <text evidence="1">Belongs to the IucA/IucC family.</text>
</comment>
<organism evidence="5 6">
    <name type="scientific">Marinomonas aquimarina</name>
    <dbReference type="NCBI Taxonomy" id="295068"/>
    <lineage>
        <taxon>Bacteria</taxon>
        <taxon>Pseudomonadati</taxon>
        <taxon>Pseudomonadota</taxon>
        <taxon>Gammaproteobacteria</taxon>
        <taxon>Oceanospirillales</taxon>
        <taxon>Oceanospirillaceae</taxon>
        <taxon>Marinomonas</taxon>
    </lineage>
</organism>
<dbReference type="OrthoDB" id="495728at2"/>
<sequence length="606" mass="68232">MSTHNPYLTQRLIDTCLREDVFQIVSLGRQPSLLPEALQAFHPFSSDCSVWLEMGTEGQRVYLPVVATHYMQDWCYQGSGWLLVKDASVIYQTRYQDWMACLQHAQDEESQTLSEQYLEELECAEQHLELCQQAFAQQKERITRPIKTLANWAERALQADQIASYLDHPYYPSARAKFGFQAQDMQTYAPEFAPSFHLNWLAIERSLVSRTSAAPSCWPSFEEVGLADHLSNTHVLFPCHPMTFTALNELPQGVVKAPLSYLEVSPTLSVRTVSVNQAPEIHIKVPLMMRTLGSKNIRLIKPSTIYDGHWFEQLLTQLHDDDSDLQGLYRHCNEQHGAHLGDNALFTYIVRQYPSESLQQTTLVPVAALASPMPDQRLFLEHLADQFYQGDALAWFSEYVNLLNRIHLTLWLKYGIALESNQQNAVVAFNAKGPLTMLMKDNDAARIWPERFLNSGAQLPQSFEQVLDRRILVEDELALGQMYTTITLQLDIAAIIEAMAAAQLASCASLYAQVSQSIRDVLSDLSAQGCDTRLAEQLLFEESHLYTKSLLSSGSLLSKQASGAADINKFYGRSAPNFLREDAFPLASIQPSTSSSVVEQACPPID</sequence>
<evidence type="ECO:0000259" key="3">
    <source>
        <dbReference type="Pfam" id="PF04183"/>
    </source>
</evidence>
<evidence type="ECO:0000259" key="4">
    <source>
        <dbReference type="Pfam" id="PF06276"/>
    </source>
</evidence>
<dbReference type="InterPro" id="IPR037455">
    <property type="entry name" value="LucA/IucC-like"/>
</dbReference>
<proteinExistence type="inferred from homology"/>
<evidence type="ECO:0000256" key="2">
    <source>
        <dbReference type="SAM" id="Coils"/>
    </source>
</evidence>
<dbReference type="GO" id="GO:0019290">
    <property type="term" value="P:siderophore biosynthetic process"/>
    <property type="evidence" value="ECO:0007669"/>
    <property type="project" value="InterPro"/>
</dbReference>
<protein>
    <submittedName>
        <fullName evidence="5">IucA / IucC family protein</fullName>
    </submittedName>
</protein>
<evidence type="ECO:0000313" key="5">
    <source>
        <dbReference type="EMBL" id="SBS30775.1"/>
    </source>
</evidence>
<dbReference type="AlphaFoldDB" id="A0A1A8TF60"/>
<dbReference type="GO" id="GO:0016881">
    <property type="term" value="F:acid-amino acid ligase activity"/>
    <property type="evidence" value="ECO:0007669"/>
    <property type="project" value="UniProtKB-ARBA"/>
</dbReference>
<keyword evidence="2" id="KW-0175">Coiled coil</keyword>
<dbReference type="InterPro" id="IPR007310">
    <property type="entry name" value="Aerobactin_biosyn_IucA/IucC_N"/>
</dbReference>
<keyword evidence="6" id="KW-1185">Reference proteome</keyword>
<dbReference type="Pfam" id="PF04183">
    <property type="entry name" value="IucA_IucC"/>
    <property type="match status" value="1"/>
</dbReference>
<dbReference type="Gene3D" id="1.10.510.40">
    <property type="match status" value="1"/>
</dbReference>
<accession>A0A1A8TF60</accession>
<dbReference type="InterPro" id="IPR022770">
    <property type="entry name" value="IucA/IucC-like_C"/>
</dbReference>
<evidence type="ECO:0000256" key="1">
    <source>
        <dbReference type="ARBA" id="ARBA00007832"/>
    </source>
</evidence>
<dbReference type="Proteomes" id="UP000092627">
    <property type="component" value="Unassembled WGS sequence"/>
</dbReference>